<dbReference type="InterPro" id="IPR029056">
    <property type="entry name" value="Ribokinase-like"/>
</dbReference>
<dbReference type="AlphaFoldDB" id="A0ABD5RIC5"/>
<sequence length="321" mass="33740">MTGDTFDVVTFGETMIRHSVAPGERLETAHETEMRAAGAESNVAVTVSRLGGSAAWLSKLPDSALARHVEASLRTHGVTPVVARSDEGRVGVYYLEPAGEPRGTNVVYDRAGAAIRTATPEDLATDHVESARAFHVSGITPALSETLADTTRTLLDRAVAADTHTVFDLNYRGKLWTHDEARETCEPLLDAVDTFVVAERDASAVLDYDGEASTVAADLAAAHDCETVVVTRGAEGAVAVHDGDVIDQGAFPADTFDPIGTGDAFVGGYLARWLDGASVEEALEYGAATAALKRTVGGDVATVTPEEVDRVVASDTSDITR</sequence>
<comment type="caution">
    <text evidence="5">The sequence shown here is derived from an EMBL/GenBank/DDBJ whole genome shotgun (WGS) entry which is preliminary data.</text>
</comment>
<dbReference type="NCBIfam" id="NF041332">
    <property type="entry name" value="KDG_KDGal_kin_Halo"/>
    <property type="match status" value="1"/>
</dbReference>
<accession>A0ABD5RIC5</accession>
<keyword evidence="6" id="KW-1185">Reference proteome</keyword>
<dbReference type="EC" id="2.7.1.178" evidence="5"/>
<dbReference type="SUPFAM" id="SSF53613">
    <property type="entry name" value="Ribokinase-like"/>
    <property type="match status" value="1"/>
</dbReference>
<name>A0ABD5RIC5_9EURY</name>
<dbReference type="InterPro" id="IPR011611">
    <property type="entry name" value="PfkB_dom"/>
</dbReference>
<evidence type="ECO:0000256" key="3">
    <source>
        <dbReference type="ARBA" id="ARBA00022777"/>
    </source>
</evidence>
<dbReference type="EMBL" id="JBHSQH010000001">
    <property type="protein sequence ID" value="MFC5970097.1"/>
    <property type="molecule type" value="Genomic_DNA"/>
</dbReference>
<dbReference type="CDD" id="cd01166">
    <property type="entry name" value="KdgK"/>
    <property type="match status" value="1"/>
</dbReference>
<evidence type="ECO:0000256" key="2">
    <source>
        <dbReference type="ARBA" id="ARBA00022679"/>
    </source>
</evidence>
<feature type="domain" description="Carbohydrate kinase PfkB" evidence="4">
    <location>
        <begin position="7"/>
        <end position="301"/>
    </location>
</feature>
<dbReference type="Gene3D" id="3.40.1190.20">
    <property type="match status" value="1"/>
</dbReference>
<dbReference type="RefSeq" id="WP_247418757.1">
    <property type="nucleotide sequence ID" value="NZ_JALLGW010000002.1"/>
</dbReference>
<dbReference type="GO" id="GO:0016301">
    <property type="term" value="F:kinase activity"/>
    <property type="evidence" value="ECO:0007669"/>
    <property type="project" value="UniProtKB-KW"/>
</dbReference>
<comment type="similarity">
    <text evidence="1">Belongs to the carbohydrate kinase PfkB family.</text>
</comment>
<evidence type="ECO:0000256" key="1">
    <source>
        <dbReference type="ARBA" id="ARBA00010688"/>
    </source>
</evidence>
<gene>
    <name evidence="5" type="primary">kdgK1</name>
    <name evidence="5" type="ORF">ACFPYI_02020</name>
</gene>
<dbReference type="InterPro" id="IPR054871">
    <property type="entry name" value="KDG_KDGal_kin_Halo"/>
</dbReference>
<dbReference type="PANTHER" id="PTHR43320">
    <property type="entry name" value="SUGAR KINASE"/>
    <property type="match status" value="1"/>
</dbReference>
<dbReference type="InterPro" id="IPR052700">
    <property type="entry name" value="Carb_kinase_PfkB-like"/>
</dbReference>
<keyword evidence="3" id="KW-0418">Kinase</keyword>
<organism evidence="5 6">
    <name type="scientific">Halomarina salina</name>
    <dbReference type="NCBI Taxonomy" id="1872699"/>
    <lineage>
        <taxon>Archaea</taxon>
        <taxon>Methanobacteriati</taxon>
        <taxon>Methanobacteriota</taxon>
        <taxon>Stenosarchaea group</taxon>
        <taxon>Halobacteria</taxon>
        <taxon>Halobacteriales</taxon>
        <taxon>Natronomonadaceae</taxon>
        <taxon>Halomarina</taxon>
    </lineage>
</organism>
<evidence type="ECO:0000259" key="4">
    <source>
        <dbReference type="Pfam" id="PF00294"/>
    </source>
</evidence>
<dbReference type="Pfam" id="PF00294">
    <property type="entry name" value="PfkB"/>
    <property type="match status" value="1"/>
</dbReference>
<protein>
    <submittedName>
        <fullName evidence="5">Bifunctional 2-dehydro-3-deoxygluconokinase/2-dehydro-3-deoxygalactonokinase</fullName>
        <ecNumber evidence="5">2.7.1.178</ecNumber>
    </submittedName>
</protein>
<dbReference type="Proteomes" id="UP001596099">
    <property type="component" value="Unassembled WGS sequence"/>
</dbReference>
<evidence type="ECO:0000313" key="5">
    <source>
        <dbReference type="EMBL" id="MFC5970097.1"/>
    </source>
</evidence>
<keyword evidence="2 5" id="KW-0808">Transferase</keyword>
<reference evidence="5 6" key="1">
    <citation type="journal article" date="2019" name="Int. J. Syst. Evol. Microbiol.">
        <title>The Global Catalogue of Microorganisms (GCM) 10K type strain sequencing project: providing services to taxonomists for standard genome sequencing and annotation.</title>
        <authorList>
            <consortium name="The Broad Institute Genomics Platform"/>
            <consortium name="The Broad Institute Genome Sequencing Center for Infectious Disease"/>
            <person name="Wu L."/>
            <person name="Ma J."/>
        </authorList>
    </citation>
    <scope>NUCLEOTIDE SEQUENCE [LARGE SCALE GENOMIC DNA]</scope>
    <source>
        <strain evidence="5 6">CGMCC 1.12543</strain>
    </source>
</reference>
<proteinExistence type="inferred from homology"/>
<dbReference type="PANTHER" id="PTHR43320:SF2">
    <property type="entry name" value="2-DEHYDRO-3-DEOXYGLUCONOKINASE_2-DEHYDRO-3-DEOXYGALACTONOKINASE"/>
    <property type="match status" value="1"/>
</dbReference>
<evidence type="ECO:0000313" key="6">
    <source>
        <dbReference type="Proteomes" id="UP001596099"/>
    </source>
</evidence>